<reference evidence="1" key="1">
    <citation type="submission" date="2019-06" db="EMBL/GenBank/DDBJ databases">
        <title>Complete genome sequence of Methanobrevibacter arboriphilus strain SA.</title>
        <authorList>
            <person name="Asakawa S."/>
        </authorList>
    </citation>
    <scope>NUCLEOTIDE SEQUENCE</scope>
    <source>
        <strain evidence="1">SA</strain>
    </source>
</reference>
<gene>
    <name evidence="1" type="ORF">MarbSA_05840</name>
</gene>
<proteinExistence type="predicted"/>
<evidence type="ECO:0000313" key="1">
    <source>
        <dbReference type="EMBL" id="BBL61544.1"/>
    </source>
</evidence>
<sequence length="76" mass="8774">MSKHEFYSINKRQKHIKSANKTIGFGHKSHLPLSYYLEAGVSNGHHEAVDMSNAFLFWQVIDNQLSKLLNFRGVRT</sequence>
<dbReference type="Proteomes" id="UP000825015">
    <property type="component" value="Chromosome"/>
</dbReference>
<name>A0ACA8R2J7_METAZ</name>
<accession>A0ACA8R2J7</accession>
<keyword evidence="2" id="KW-1185">Reference proteome</keyword>
<protein>
    <submittedName>
        <fullName evidence="1">Uncharacterized protein</fullName>
    </submittedName>
</protein>
<organism evidence="1 2">
    <name type="scientific">Methanobrevibacter arboriphilus</name>
    <dbReference type="NCBI Taxonomy" id="39441"/>
    <lineage>
        <taxon>Archaea</taxon>
        <taxon>Methanobacteriati</taxon>
        <taxon>Methanobacteriota</taxon>
        <taxon>Methanomada group</taxon>
        <taxon>Methanobacteria</taxon>
        <taxon>Methanobacteriales</taxon>
        <taxon>Methanobacteriaceae</taxon>
        <taxon>Methanobrevibacter</taxon>
    </lineage>
</organism>
<dbReference type="EMBL" id="AP019779">
    <property type="protein sequence ID" value="BBL61544.1"/>
    <property type="molecule type" value="Genomic_DNA"/>
</dbReference>
<evidence type="ECO:0000313" key="2">
    <source>
        <dbReference type="Proteomes" id="UP000825015"/>
    </source>
</evidence>